<evidence type="ECO:0000256" key="1">
    <source>
        <dbReference type="ARBA" id="ARBA00004651"/>
    </source>
</evidence>
<dbReference type="GeneID" id="24859925"/>
<feature type="transmembrane region" description="Helical" evidence="11">
    <location>
        <begin position="119"/>
        <end position="140"/>
    </location>
</feature>
<evidence type="ECO:0000256" key="4">
    <source>
        <dbReference type="ARBA" id="ARBA00022475"/>
    </source>
</evidence>
<comment type="function">
    <text evidence="8">Required for corrinoid utilization. Probably part of the ABC transporter complex BtuCDF involved in cobalamin (vitamin B12) import. Probably involved in the translocation of the substrate across the membrane.</text>
</comment>
<dbReference type="GO" id="GO:0022857">
    <property type="term" value="F:transmembrane transporter activity"/>
    <property type="evidence" value="ECO:0007669"/>
    <property type="project" value="InterPro"/>
</dbReference>
<dbReference type="PANTHER" id="PTHR30472">
    <property type="entry name" value="FERRIC ENTEROBACTIN TRANSPORT SYSTEM PERMEASE PROTEIN"/>
    <property type="match status" value="1"/>
</dbReference>
<dbReference type="SUPFAM" id="SSF81345">
    <property type="entry name" value="ABC transporter involved in vitamin B12 uptake, BtuC"/>
    <property type="match status" value="1"/>
</dbReference>
<dbReference type="CDD" id="cd06550">
    <property type="entry name" value="TM_ABC_iron-siderophores_like"/>
    <property type="match status" value="1"/>
</dbReference>
<comment type="subcellular location">
    <subcellularLocation>
        <location evidence="1">Cell membrane</location>
        <topology evidence="1">Multi-pass membrane protein</topology>
    </subcellularLocation>
</comment>
<dbReference type="PANTHER" id="PTHR30472:SF25">
    <property type="entry name" value="ABC TRANSPORTER PERMEASE PROTEIN MJ0876-RELATED"/>
    <property type="match status" value="1"/>
</dbReference>
<keyword evidence="6 11" id="KW-1133">Transmembrane helix</keyword>
<dbReference type="Proteomes" id="UP000033111">
    <property type="component" value="Chromosome"/>
</dbReference>
<dbReference type="PATRIC" id="fig|1434120.4.peg.1439"/>
<dbReference type="AlphaFoldDB" id="A0A0E3P2U8"/>
<evidence type="ECO:0000313" key="13">
    <source>
        <dbReference type="Proteomes" id="UP000033111"/>
    </source>
</evidence>
<evidence type="ECO:0000256" key="6">
    <source>
        <dbReference type="ARBA" id="ARBA00022989"/>
    </source>
</evidence>
<proteinExistence type="inferred from homology"/>
<dbReference type="KEGG" id="msw:MSSIT_1133"/>
<dbReference type="Pfam" id="PF01032">
    <property type="entry name" value="FecCD"/>
    <property type="match status" value="1"/>
</dbReference>
<evidence type="ECO:0000313" key="12">
    <source>
        <dbReference type="EMBL" id="AKB27852.1"/>
    </source>
</evidence>
<organism evidence="12 13">
    <name type="scientific">Methanosarcina siciliae T4/M</name>
    <dbReference type="NCBI Taxonomy" id="1434120"/>
    <lineage>
        <taxon>Archaea</taxon>
        <taxon>Methanobacteriati</taxon>
        <taxon>Methanobacteriota</taxon>
        <taxon>Stenosarchaea group</taxon>
        <taxon>Methanomicrobia</taxon>
        <taxon>Methanosarcinales</taxon>
        <taxon>Methanosarcinaceae</taxon>
        <taxon>Methanosarcina</taxon>
    </lineage>
</organism>
<dbReference type="FunFam" id="1.10.3470.10:FF:000001">
    <property type="entry name" value="Vitamin B12 ABC transporter permease BtuC"/>
    <property type="match status" value="1"/>
</dbReference>
<dbReference type="EMBL" id="CP009506">
    <property type="protein sequence ID" value="AKB27852.1"/>
    <property type="molecule type" value="Genomic_DNA"/>
</dbReference>
<evidence type="ECO:0000256" key="3">
    <source>
        <dbReference type="ARBA" id="ARBA00022448"/>
    </source>
</evidence>
<feature type="transmembrane region" description="Helical" evidence="11">
    <location>
        <begin position="334"/>
        <end position="355"/>
    </location>
</feature>
<feature type="transmembrane region" description="Helical" evidence="11">
    <location>
        <begin position="29"/>
        <end position="47"/>
    </location>
</feature>
<dbReference type="HOGENOM" id="CLU_013016_0_3_2"/>
<sequence length="361" mass="38620">MDCNSQKNMCQTEAGNITERYYHFIHKKALFIAALCLLIVISIGIAASTGSADISFGDVYASILSKIFPDAAESSWVADVCLWKLRFPRIFMGLFAGVALGTAGCAMQGALKNPLADPYMLGIASAAGFGAAIAIIFGTGLFAGKYLIVGNAFFFSLLAAAIIIAISERKGGSAEAMVLTGIAVMFFFQALTTFVEYFADAEAVKGAMFWMVGDLGKARWEDFCFVIPIVGVLVPLLIWKSWDLNIIGTGDESAKSLGINVKRFRVLIMAASSLLVAGVVCFVGAIGFIGLISPHICRLIIGGDNRFLIPVSGLMGAVFLILSDSIARTLLSPVIVPVGVVTAFLGVPFFVYLIMYRREYC</sequence>
<dbReference type="InterPro" id="IPR000522">
    <property type="entry name" value="ABC_transptr_permease_BtuC"/>
</dbReference>
<name>A0A0E3P2U8_9EURY</name>
<evidence type="ECO:0000256" key="8">
    <source>
        <dbReference type="ARBA" id="ARBA00053891"/>
    </source>
</evidence>
<protein>
    <recommendedName>
        <fullName evidence="10">Cobalamin import system permease protein BtuC</fullName>
    </recommendedName>
</protein>
<keyword evidence="13" id="KW-1185">Reference proteome</keyword>
<dbReference type="OrthoDB" id="27848at2157"/>
<feature type="transmembrane region" description="Helical" evidence="11">
    <location>
        <begin position="307"/>
        <end position="327"/>
    </location>
</feature>
<comment type="subunit">
    <text evidence="9">The complex is composed of two ATP-binding proteins (BtuD), two transmembrane proteins (BtuC) and a solute-binding protein (BtuF).</text>
</comment>
<dbReference type="InterPro" id="IPR037294">
    <property type="entry name" value="ABC_BtuC-like"/>
</dbReference>
<gene>
    <name evidence="12" type="ORF">MSSIT_1133</name>
</gene>
<feature type="transmembrane region" description="Helical" evidence="11">
    <location>
        <begin position="146"/>
        <end position="166"/>
    </location>
</feature>
<keyword evidence="3" id="KW-0813">Transport</keyword>
<feature type="transmembrane region" description="Helical" evidence="11">
    <location>
        <begin position="178"/>
        <end position="199"/>
    </location>
</feature>
<accession>A0A0E3P2U8</accession>
<evidence type="ECO:0000256" key="10">
    <source>
        <dbReference type="ARBA" id="ARBA00071366"/>
    </source>
</evidence>
<comment type="similarity">
    <text evidence="2">Belongs to the binding-protein-dependent transport system permease family. FecCD subfamily.</text>
</comment>
<dbReference type="Gene3D" id="1.10.3470.10">
    <property type="entry name" value="ABC transporter involved in vitamin B12 uptake, BtuC"/>
    <property type="match status" value="1"/>
</dbReference>
<evidence type="ECO:0000256" key="11">
    <source>
        <dbReference type="SAM" id="Phobius"/>
    </source>
</evidence>
<dbReference type="GO" id="GO:0033214">
    <property type="term" value="P:siderophore-iron import into cell"/>
    <property type="evidence" value="ECO:0007669"/>
    <property type="project" value="TreeGrafter"/>
</dbReference>
<evidence type="ECO:0000256" key="9">
    <source>
        <dbReference type="ARBA" id="ARBA00064420"/>
    </source>
</evidence>
<evidence type="ECO:0000256" key="7">
    <source>
        <dbReference type="ARBA" id="ARBA00023136"/>
    </source>
</evidence>
<feature type="transmembrane region" description="Helical" evidence="11">
    <location>
        <begin position="219"/>
        <end position="239"/>
    </location>
</feature>
<dbReference type="RefSeq" id="WP_052721551.1">
    <property type="nucleotide sequence ID" value="NZ_CP009506.1"/>
</dbReference>
<reference evidence="12 13" key="1">
    <citation type="submission" date="2014-07" db="EMBL/GenBank/DDBJ databases">
        <title>Methanogenic archaea and the global carbon cycle.</title>
        <authorList>
            <person name="Henriksen J.R."/>
            <person name="Luke J."/>
            <person name="Reinhart S."/>
            <person name="Benedict M.N."/>
            <person name="Youngblut N.D."/>
            <person name="Metcalf M.E."/>
            <person name="Whitaker R.J."/>
            <person name="Metcalf W.W."/>
        </authorList>
    </citation>
    <scope>NUCLEOTIDE SEQUENCE [LARGE SCALE GENOMIC DNA]</scope>
    <source>
        <strain evidence="12 13">T4/M</strain>
    </source>
</reference>
<dbReference type="GO" id="GO:0005886">
    <property type="term" value="C:plasma membrane"/>
    <property type="evidence" value="ECO:0007669"/>
    <property type="project" value="UniProtKB-SubCell"/>
</dbReference>
<keyword evidence="7 11" id="KW-0472">Membrane</keyword>
<evidence type="ECO:0000256" key="2">
    <source>
        <dbReference type="ARBA" id="ARBA00007935"/>
    </source>
</evidence>
<evidence type="ECO:0000256" key="5">
    <source>
        <dbReference type="ARBA" id="ARBA00022692"/>
    </source>
</evidence>
<keyword evidence="5 11" id="KW-0812">Transmembrane</keyword>
<feature type="transmembrane region" description="Helical" evidence="11">
    <location>
        <begin position="266"/>
        <end position="292"/>
    </location>
</feature>
<keyword evidence="4" id="KW-1003">Cell membrane</keyword>